<evidence type="ECO:0000313" key="3">
    <source>
        <dbReference type="Proteomes" id="UP000233524"/>
    </source>
</evidence>
<proteinExistence type="predicted"/>
<comment type="caution">
    <text evidence="2">The sequence shown here is derived from an EMBL/GenBank/DDBJ whole genome shotgun (WGS) entry which is preliminary data.</text>
</comment>
<feature type="region of interest" description="Disordered" evidence="1">
    <location>
        <begin position="1"/>
        <end position="73"/>
    </location>
</feature>
<evidence type="ECO:0000313" key="2">
    <source>
        <dbReference type="EMBL" id="PKS06910.1"/>
    </source>
</evidence>
<dbReference type="OrthoDB" id="5372011at2759"/>
<organism evidence="2 3">
    <name type="scientific">Lomentospora prolificans</name>
    <dbReference type="NCBI Taxonomy" id="41688"/>
    <lineage>
        <taxon>Eukaryota</taxon>
        <taxon>Fungi</taxon>
        <taxon>Dikarya</taxon>
        <taxon>Ascomycota</taxon>
        <taxon>Pezizomycotina</taxon>
        <taxon>Sordariomycetes</taxon>
        <taxon>Hypocreomycetidae</taxon>
        <taxon>Microascales</taxon>
        <taxon>Microascaceae</taxon>
        <taxon>Lomentospora</taxon>
    </lineage>
</organism>
<keyword evidence="3" id="KW-1185">Reference proteome</keyword>
<dbReference type="InParanoid" id="A0A2N3N3A1"/>
<dbReference type="Proteomes" id="UP000233524">
    <property type="component" value="Unassembled WGS sequence"/>
</dbReference>
<reference evidence="2 3" key="1">
    <citation type="journal article" date="2017" name="G3 (Bethesda)">
        <title>First Draft Genome Sequence of the Pathogenic Fungus Lomentospora prolificans (Formerly Scedosporium prolificans).</title>
        <authorList>
            <person name="Luo R."/>
            <person name="Zimin A."/>
            <person name="Workman R."/>
            <person name="Fan Y."/>
            <person name="Pertea G."/>
            <person name="Grossman N."/>
            <person name="Wear M.P."/>
            <person name="Jia B."/>
            <person name="Miller H."/>
            <person name="Casadevall A."/>
            <person name="Timp W."/>
            <person name="Zhang S.X."/>
            <person name="Salzberg S.L."/>
        </authorList>
    </citation>
    <scope>NUCLEOTIDE SEQUENCE [LARGE SCALE GENOMIC DNA]</scope>
    <source>
        <strain evidence="2 3">JHH-5317</strain>
    </source>
</reference>
<evidence type="ECO:0000256" key="1">
    <source>
        <dbReference type="SAM" id="MobiDB-lite"/>
    </source>
</evidence>
<dbReference type="EMBL" id="NLAX01000701">
    <property type="protein sequence ID" value="PKS06910.1"/>
    <property type="molecule type" value="Genomic_DNA"/>
</dbReference>
<dbReference type="VEuPathDB" id="FungiDB:jhhlp_005506"/>
<sequence>MSTPTSSSKKKKKKTGFGHYGGTPGQSSEGGPAGFTDDMRDRQARGKDPYRVASDESDGEEGMRRLGEVSDRESFQVVEQRRMAAQILADPELLMMHALSRRDSIPGTRLHFTRILCGFAEEEPARQRPPNRS</sequence>
<feature type="compositionally biased region" description="Basic and acidic residues" evidence="1">
    <location>
        <begin position="37"/>
        <end position="54"/>
    </location>
</feature>
<gene>
    <name evidence="2" type="ORF">jhhlp_005506</name>
</gene>
<feature type="compositionally biased region" description="Basic and acidic residues" evidence="1">
    <location>
        <begin position="61"/>
        <end position="73"/>
    </location>
</feature>
<protein>
    <submittedName>
        <fullName evidence="2">Uncharacterized protein</fullName>
    </submittedName>
</protein>
<name>A0A2N3N3A1_9PEZI</name>
<accession>A0A2N3N3A1</accession>
<dbReference type="AlphaFoldDB" id="A0A2N3N3A1"/>